<comment type="caution">
    <text evidence="2">The sequence shown here is derived from an EMBL/GenBank/DDBJ whole genome shotgun (WGS) entry which is preliminary data.</text>
</comment>
<proteinExistence type="predicted"/>
<organism evidence="2 3">
    <name type="scientific">Candidatus Sungbacteria bacterium RIFCSPHIGHO2_02_FULL_51_29</name>
    <dbReference type="NCBI Taxonomy" id="1802273"/>
    <lineage>
        <taxon>Bacteria</taxon>
        <taxon>Candidatus Sungiibacteriota</taxon>
    </lineage>
</organism>
<evidence type="ECO:0000313" key="2">
    <source>
        <dbReference type="EMBL" id="OHA02256.1"/>
    </source>
</evidence>
<name>A0A1G2KS51_9BACT</name>
<accession>A0A1G2KS51</accession>
<feature type="transmembrane region" description="Helical" evidence="1">
    <location>
        <begin position="35"/>
        <end position="53"/>
    </location>
</feature>
<keyword evidence="1" id="KW-0812">Transmembrane</keyword>
<dbReference type="EMBL" id="MHQL01000041">
    <property type="protein sequence ID" value="OHA02256.1"/>
    <property type="molecule type" value="Genomic_DNA"/>
</dbReference>
<sequence length="123" mass="14082">MPEKKKYGFSVGMFLFLLLPWAGGLALFAVVGSGMANMIIIGIIFIGGGWAVWDITLSDTRRTCHYCEQKIYQYQKRLLISWVEFTEHSQKAVRVQAYMHAVCHKNADVKFKVPVPQYADMQF</sequence>
<dbReference type="AlphaFoldDB" id="A0A1G2KS51"/>
<protein>
    <submittedName>
        <fullName evidence="2">Uncharacterized protein</fullName>
    </submittedName>
</protein>
<keyword evidence="1" id="KW-1133">Transmembrane helix</keyword>
<gene>
    <name evidence="2" type="ORF">A3C16_04125</name>
</gene>
<dbReference type="Proteomes" id="UP000177811">
    <property type="component" value="Unassembled WGS sequence"/>
</dbReference>
<feature type="transmembrane region" description="Helical" evidence="1">
    <location>
        <begin position="7"/>
        <end position="29"/>
    </location>
</feature>
<reference evidence="2 3" key="1">
    <citation type="journal article" date="2016" name="Nat. Commun.">
        <title>Thousands of microbial genomes shed light on interconnected biogeochemical processes in an aquifer system.</title>
        <authorList>
            <person name="Anantharaman K."/>
            <person name="Brown C.T."/>
            <person name="Hug L.A."/>
            <person name="Sharon I."/>
            <person name="Castelle C.J."/>
            <person name="Probst A.J."/>
            <person name="Thomas B.C."/>
            <person name="Singh A."/>
            <person name="Wilkins M.J."/>
            <person name="Karaoz U."/>
            <person name="Brodie E.L."/>
            <person name="Williams K.H."/>
            <person name="Hubbard S.S."/>
            <person name="Banfield J.F."/>
        </authorList>
    </citation>
    <scope>NUCLEOTIDE SEQUENCE [LARGE SCALE GENOMIC DNA]</scope>
</reference>
<evidence type="ECO:0000313" key="3">
    <source>
        <dbReference type="Proteomes" id="UP000177811"/>
    </source>
</evidence>
<evidence type="ECO:0000256" key="1">
    <source>
        <dbReference type="SAM" id="Phobius"/>
    </source>
</evidence>
<keyword evidence="1" id="KW-0472">Membrane</keyword>